<evidence type="ECO:0000256" key="1">
    <source>
        <dbReference type="SAM" id="MobiDB-lite"/>
    </source>
</evidence>
<sequence>MGCMSSKSIGAERSGSGDSMKLAKSRGPTHTMTNIKKQAHAKVMEVVRPSSRCGGTHSGWALYGGAGGDSGGYGGGGDGGGGGG</sequence>
<gene>
    <name evidence="2" type="ORF">CC77DRAFT_646395</name>
</gene>
<dbReference type="Proteomes" id="UP000077248">
    <property type="component" value="Unassembled WGS sequence"/>
</dbReference>
<dbReference type="EMBL" id="KV441472">
    <property type="protein sequence ID" value="OAG24074.1"/>
    <property type="molecule type" value="Genomic_DNA"/>
</dbReference>
<keyword evidence="3" id="KW-1185">Reference proteome</keyword>
<evidence type="ECO:0000313" key="2">
    <source>
        <dbReference type="EMBL" id="OAG24074.1"/>
    </source>
</evidence>
<proteinExistence type="predicted"/>
<accession>A0A177DWI8</accession>
<feature type="region of interest" description="Disordered" evidence="1">
    <location>
        <begin position="1"/>
        <end position="40"/>
    </location>
</feature>
<dbReference type="VEuPathDB" id="FungiDB:CC77DRAFT_646395"/>
<reference evidence="2 3" key="1">
    <citation type="submission" date="2016-05" db="EMBL/GenBank/DDBJ databases">
        <title>Comparative analysis of secretome profiles of manganese(II)-oxidizing ascomycete fungi.</title>
        <authorList>
            <consortium name="DOE Joint Genome Institute"/>
            <person name="Zeiner C.A."/>
            <person name="Purvine S.O."/>
            <person name="Zink E.M."/>
            <person name="Wu S."/>
            <person name="Pasa-Tolic L."/>
            <person name="Chaput D.L."/>
            <person name="Haridas S."/>
            <person name="Grigoriev I.V."/>
            <person name="Santelli C.M."/>
            <person name="Hansel C.M."/>
        </authorList>
    </citation>
    <scope>NUCLEOTIDE SEQUENCE [LARGE SCALE GENOMIC DNA]</scope>
    <source>
        <strain evidence="2 3">SRC1lrK2f</strain>
    </source>
</reference>
<name>A0A177DWI8_ALTAL</name>
<dbReference type="AlphaFoldDB" id="A0A177DWI8"/>
<dbReference type="RefSeq" id="XP_018389495.1">
    <property type="nucleotide sequence ID" value="XM_018532609.1"/>
</dbReference>
<organism evidence="2 3">
    <name type="scientific">Alternaria alternata</name>
    <name type="common">Alternaria rot fungus</name>
    <name type="synonym">Torula alternata</name>
    <dbReference type="NCBI Taxonomy" id="5599"/>
    <lineage>
        <taxon>Eukaryota</taxon>
        <taxon>Fungi</taxon>
        <taxon>Dikarya</taxon>
        <taxon>Ascomycota</taxon>
        <taxon>Pezizomycotina</taxon>
        <taxon>Dothideomycetes</taxon>
        <taxon>Pleosporomycetidae</taxon>
        <taxon>Pleosporales</taxon>
        <taxon>Pleosporineae</taxon>
        <taxon>Pleosporaceae</taxon>
        <taxon>Alternaria</taxon>
        <taxon>Alternaria sect. Alternaria</taxon>
        <taxon>Alternaria alternata complex</taxon>
    </lineage>
</organism>
<protein>
    <submittedName>
        <fullName evidence="2">Uncharacterized protein</fullName>
    </submittedName>
</protein>
<evidence type="ECO:0000313" key="3">
    <source>
        <dbReference type="Proteomes" id="UP000077248"/>
    </source>
</evidence>
<dbReference type="GeneID" id="29118203"/>
<dbReference type="KEGG" id="aalt:CC77DRAFT_646395"/>